<evidence type="ECO:0000256" key="1">
    <source>
        <dbReference type="SAM" id="Phobius"/>
    </source>
</evidence>
<dbReference type="EMBL" id="CP003378">
    <property type="protein sequence ID" value="AFZ70660.1"/>
    <property type="molecule type" value="Genomic_DNA"/>
</dbReference>
<evidence type="ECO:0000313" key="3">
    <source>
        <dbReference type="Proteomes" id="UP000010469"/>
    </source>
</evidence>
<sequence length="302" mass="34701" precursor="true">MISKLNIGLFISIFIIICLIIYFPTYQPFSPFNNAWDGFSLLYKNSSGIVDNPSQLSKINGILILPVQIKPNNLNLYYLNSFLNRGGTLIIVGNGSNVNYLLNGIGSSIYTYNYTVLDNVFNYNSPLFPLAIFNSSKIVLFSTSYLKNGNTLANTSFFSYIKLKNNVTYGPFSVISEQSIGKGEVIVISDQYFFTNYLIRINNHNNIELLKLKKYYIATFLLPQLPQYKMKLLILNISEIFNYPYVQVLIFALLFLISSIIYNIYPSSKEINYPKIADLIREHPDWDEKILRKILEERNNEA</sequence>
<protein>
    <recommendedName>
        <fullName evidence="4">DUF4350 domain-containing protein</fullName>
    </recommendedName>
</protein>
<dbReference type="Proteomes" id="UP000010469">
    <property type="component" value="Chromosome"/>
</dbReference>
<feature type="transmembrane region" description="Helical" evidence="1">
    <location>
        <begin position="245"/>
        <end position="265"/>
    </location>
</feature>
<dbReference type="GeneID" id="14212189"/>
<dbReference type="AlphaFoldDB" id="L0AC97"/>
<feature type="transmembrane region" description="Helical" evidence="1">
    <location>
        <begin position="7"/>
        <end position="25"/>
    </location>
</feature>
<dbReference type="HOGENOM" id="CLU_1029037_0_0_2"/>
<keyword evidence="1" id="KW-0812">Transmembrane</keyword>
<dbReference type="RefSeq" id="WP_015232557.1">
    <property type="nucleotide sequence ID" value="NC_019791.1"/>
</dbReference>
<accession>L0AC97</accession>
<proteinExistence type="predicted"/>
<organism evidence="2 3">
    <name type="scientific">Caldisphaera lagunensis (strain DSM 15908 / JCM 11604 / ANMR 0165 / IC-154)</name>
    <dbReference type="NCBI Taxonomy" id="1056495"/>
    <lineage>
        <taxon>Archaea</taxon>
        <taxon>Thermoproteota</taxon>
        <taxon>Thermoprotei</taxon>
        <taxon>Acidilobales</taxon>
        <taxon>Caldisphaeraceae</taxon>
        <taxon>Caldisphaera</taxon>
    </lineage>
</organism>
<evidence type="ECO:0000313" key="2">
    <source>
        <dbReference type="EMBL" id="AFZ70660.1"/>
    </source>
</evidence>
<dbReference type="InParanoid" id="L0AC97"/>
<evidence type="ECO:0008006" key="4">
    <source>
        <dbReference type="Google" id="ProtNLM"/>
    </source>
</evidence>
<gene>
    <name evidence="2" type="ordered locus">Calag_0929</name>
</gene>
<dbReference type="KEGG" id="clg:Calag_0929"/>
<keyword evidence="3" id="KW-1185">Reference proteome</keyword>
<dbReference type="eggNOG" id="arCOG01314">
    <property type="taxonomic scope" value="Archaea"/>
</dbReference>
<keyword evidence="1" id="KW-1133">Transmembrane helix</keyword>
<keyword evidence="1" id="KW-0472">Membrane</keyword>
<reference evidence="3" key="1">
    <citation type="submission" date="2012-03" db="EMBL/GenBank/DDBJ databases">
        <title>Complete genome of Caldisphaera lagunensis DSM 15908.</title>
        <authorList>
            <person name="Lucas S."/>
            <person name="Copeland A."/>
            <person name="Lapidus A."/>
            <person name="Glavina del Rio T."/>
            <person name="Dalin E."/>
            <person name="Tice H."/>
            <person name="Bruce D."/>
            <person name="Goodwin L."/>
            <person name="Pitluck S."/>
            <person name="Peters L."/>
            <person name="Mikhailova N."/>
            <person name="Teshima H."/>
            <person name="Kyrpides N."/>
            <person name="Mavromatis K."/>
            <person name="Ivanova N."/>
            <person name="Brettin T."/>
            <person name="Detter J.C."/>
            <person name="Han C."/>
            <person name="Larimer F."/>
            <person name="Land M."/>
            <person name="Hauser L."/>
            <person name="Markowitz V."/>
            <person name="Cheng J.-F."/>
            <person name="Hugenholtz P."/>
            <person name="Woyke T."/>
            <person name="Wu D."/>
            <person name="Spring S."/>
            <person name="Schroeder M."/>
            <person name="Brambilla E."/>
            <person name="Klenk H.-P."/>
            <person name="Eisen J.A."/>
        </authorList>
    </citation>
    <scope>NUCLEOTIDE SEQUENCE [LARGE SCALE GENOMIC DNA]</scope>
    <source>
        <strain evidence="3">DSM 15908 / JCM 11604 / IC-154</strain>
    </source>
</reference>
<dbReference type="STRING" id="1056495.Calag_0929"/>
<name>L0AC97_CALLD</name>